<keyword evidence="2" id="KW-0812">Transmembrane</keyword>
<gene>
    <name evidence="3" type="ORF">GBM95_03160</name>
</gene>
<dbReference type="PANTHER" id="PTHR30203">
    <property type="entry name" value="OUTER MEMBRANE CATION EFFLUX PROTEIN"/>
    <property type="match status" value="1"/>
</dbReference>
<reference evidence="3 4" key="1">
    <citation type="submission" date="2019-10" db="EMBL/GenBank/DDBJ databases">
        <title>Genome diversity of Sutterella seckii.</title>
        <authorList>
            <person name="Chaplin A.V."/>
            <person name="Sokolova S.R."/>
            <person name="Mosin K.A."/>
            <person name="Ivanova E.L."/>
            <person name="Kochetkova T.O."/>
            <person name="Goltsov A.Y."/>
            <person name="Trofimov D.Y."/>
            <person name="Efimov B.A."/>
        </authorList>
    </citation>
    <scope>NUCLEOTIDE SEQUENCE [LARGE SCALE GENOMIC DNA]</scope>
    <source>
        <strain evidence="3 4">ASD393</strain>
    </source>
</reference>
<dbReference type="PROSITE" id="PS51257">
    <property type="entry name" value="PROKAR_LIPOPROTEIN"/>
    <property type="match status" value="1"/>
</dbReference>
<evidence type="ECO:0000313" key="4">
    <source>
        <dbReference type="Proteomes" id="UP000430564"/>
    </source>
</evidence>
<dbReference type="Pfam" id="PF02321">
    <property type="entry name" value="OEP"/>
    <property type="match status" value="2"/>
</dbReference>
<comment type="caution">
    <text evidence="3">The sequence shown here is derived from an EMBL/GenBank/DDBJ whole genome shotgun (WGS) entry which is preliminary data.</text>
</comment>
<dbReference type="NCBIfam" id="TIGR01845">
    <property type="entry name" value="outer_NodT"/>
    <property type="match status" value="1"/>
</dbReference>
<evidence type="ECO:0000256" key="1">
    <source>
        <dbReference type="ARBA" id="ARBA00007613"/>
    </source>
</evidence>
<dbReference type="Gene3D" id="2.20.200.10">
    <property type="entry name" value="Outer membrane efflux proteins (OEP)"/>
    <property type="match status" value="1"/>
</dbReference>
<keyword evidence="2" id="KW-0449">Lipoprotein</keyword>
<dbReference type="GO" id="GO:0005886">
    <property type="term" value="C:plasma membrane"/>
    <property type="evidence" value="ECO:0007669"/>
    <property type="project" value="UniProtKB-SubCell"/>
</dbReference>
<dbReference type="SUPFAM" id="SSF56954">
    <property type="entry name" value="Outer membrane efflux proteins (OEP)"/>
    <property type="match status" value="1"/>
</dbReference>
<dbReference type="Gene3D" id="1.20.1600.10">
    <property type="entry name" value="Outer membrane efflux proteins (OEP)"/>
    <property type="match status" value="1"/>
</dbReference>
<dbReference type="GO" id="GO:0015562">
    <property type="term" value="F:efflux transmembrane transporter activity"/>
    <property type="evidence" value="ECO:0007669"/>
    <property type="project" value="InterPro"/>
</dbReference>
<accession>A0A6I1EU01</accession>
<dbReference type="Proteomes" id="UP000430564">
    <property type="component" value="Unassembled WGS sequence"/>
</dbReference>
<proteinExistence type="inferred from homology"/>
<sequence>MHAGLRPLSLAAALCLGLAGCAVEHPDLDRMTADMTPGNWQRSSLPTGSIVAWDNFWARWQDPVLTALLEKAFEANPDIATAAANLRSAEASITSANAALWPTASLGANAGKNRSGGTTRDSFSLEGSGGLALNLAGAEFWKADAAELSAAASRYSLEDVRAATAAAVAEAYVNLRAAEAQLEVVKKSLANYMETAETSRWQFEAGTGAASEAEDAMVQLASARARIPTLEGSIFEYRNALMRLTATPVEELELGSSSVIPLPPDDAAVAIPAETIANRPDVRAARLNVEAAVLQLKSAKSNFSPSLNLSGNIGTTAATVSALGTAGTGVAGLAAVLTLPVLNWGSLIAGEESAAAEVDRNVAVYRSTLLAALEETDNAIASIANAERRRTDLARAVEHARSAEMLARQEYEAGIGDYTMLLSTQRSLLSAEESELSNRADRAAGYIRLYRALGGAWAVDAAREDGAQKN</sequence>
<dbReference type="InterPro" id="IPR003423">
    <property type="entry name" value="OMP_efflux"/>
</dbReference>
<dbReference type="OrthoDB" id="9770517at2"/>
<name>A0A6I1EU01_9BURK</name>
<comment type="similarity">
    <text evidence="1 2">Belongs to the outer membrane factor (OMF) (TC 1.B.17) family.</text>
</comment>
<keyword evidence="2" id="KW-0472">Membrane</keyword>
<dbReference type="RefSeq" id="WP_152157754.1">
    <property type="nucleotide sequence ID" value="NZ_WEHX01000010.1"/>
</dbReference>
<evidence type="ECO:0000256" key="2">
    <source>
        <dbReference type="RuleBase" id="RU362097"/>
    </source>
</evidence>
<organism evidence="3 4">
    <name type="scientific">Sutterella seckii</name>
    <dbReference type="NCBI Taxonomy" id="1944635"/>
    <lineage>
        <taxon>Bacteria</taxon>
        <taxon>Pseudomonadati</taxon>
        <taxon>Pseudomonadota</taxon>
        <taxon>Betaproteobacteria</taxon>
        <taxon>Burkholderiales</taxon>
        <taxon>Sutterellaceae</taxon>
        <taxon>Sutterella</taxon>
    </lineage>
</organism>
<evidence type="ECO:0000313" key="3">
    <source>
        <dbReference type="EMBL" id="KAB7662214.1"/>
    </source>
</evidence>
<comment type="subcellular location">
    <subcellularLocation>
        <location evidence="2">Cell membrane</location>
        <topology evidence="2">Lipid-anchor</topology>
    </subcellularLocation>
</comment>
<dbReference type="EMBL" id="WEHX01000010">
    <property type="protein sequence ID" value="KAB7662214.1"/>
    <property type="molecule type" value="Genomic_DNA"/>
</dbReference>
<dbReference type="InterPro" id="IPR010131">
    <property type="entry name" value="MdtP/NodT-like"/>
</dbReference>
<dbReference type="AlphaFoldDB" id="A0A6I1EU01"/>
<dbReference type="PANTHER" id="PTHR30203:SF21">
    <property type="entry name" value="OUTER MEMBRANE COMPONENT OF MULTIDRUG EFFLUX PUMP-RELATED"/>
    <property type="match status" value="1"/>
</dbReference>
<protein>
    <submittedName>
        <fullName evidence="3">Efflux transporter outer membrane subunit</fullName>
    </submittedName>
</protein>
<keyword evidence="2" id="KW-0564">Palmitate</keyword>
<keyword evidence="2" id="KW-1134">Transmembrane beta strand</keyword>